<sequence>MNIGILKKKLHLNFIFWTIVIDKIDGLTNELAINLSNLEYNS</sequence>
<gene>
    <name evidence="1" type="ORF">MBCUR_11500</name>
</gene>
<name>A0A166AK69_9EURY</name>
<organism evidence="1 2">
    <name type="scientific">Methanobrevibacter curvatus</name>
    <dbReference type="NCBI Taxonomy" id="49547"/>
    <lineage>
        <taxon>Archaea</taxon>
        <taxon>Methanobacteriati</taxon>
        <taxon>Methanobacteriota</taxon>
        <taxon>Methanomada group</taxon>
        <taxon>Methanobacteria</taxon>
        <taxon>Methanobacteriales</taxon>
        <taxon>Methanobacteriaceae</taxon>
        <taxon>Methanobrevibacter</taxon>
    </lineage>
</organism>
<reference evidence="1 2" key="1">
    <citation type="submission" date="2016-04" db="EMBL/GenBank/DDBJ databases">
        <title>Genome sequence of Methanobrevibacter curvatus DSM 11111.</title>
        <authorList>
            <person name="Poehlein A."/>
            <person name="Seedorf H."/>
            <person name="Daniel R."/>
        </authorList>
    </citation>
    <scope>NUCLEOTIDE SEQUENCE [LARGE SCALE GENOMIC DNA]</scope>
    <source>
        <strain evidence="1 2">DSM 11111</strain>
    </source>
</reference>
<keyword evidence="2" id="KW-1185">Reference proteome</keyword>
<dbReference type="PATRIC" id="fig|49547.3.peg.1231"/>
<proteinExistence type="predicted"/>
<evidence type="ECO:0000313" key="1">
    <source>
        <dbReference type="EMBL" id="KZX12141.1"/>
    </source>
</evidence>
<dbReference type="EMBL" id="LWMV01000172">
    <property type="protein sequence ID" value="KZX12141.1"/>
    <property type="molecule type" value="Genomic_DNA"/>
</dbReference>
<dbReference type="AlphaFoldDB" id="A0A166AK69"/>
<evidence type="ECO:0000313" key="2">
    <source>
        <dbReference type="Proteomes" id="UP000077245"/>
    </source>
</evidence>
<dbReference type="RefSeq" id="WP_281190550.1">
    <property type="nucleotide sequence ID" value="NZ_LWMV01000172.1"/>
</dbReference>
<protein>
    <submittedName>
        <fullName evidence="1">Uncharacterized protein</fullName>
    </submittedName>
</protein>
<comment type="caution">
    <text evidence="1">The sequence shown here is derived from an EMBL/GenBank/DDBJ whole genome shotgun (WGS) entry which is preliminary data.</text>
</comment>
<accession>A0A166AK69</accession>
<dbReference type="Proteomes" id="UP000077245">
    <property type="component" value="Unassembled WGS sequence"/>
</dbReference>